<organism evidence="2 3">
    <name type="scientific">Clostridium neuense</name>
    <dbReference type="NCBI Taxonomy" id="1728934"/>
    <lineage>
        <taxon>Bacteria</taxon>
        <taxon>Bacillati</taxon>
        <taxon>Bacillota</taxon>
        <taxon>Clostridia</taxon>
        <taxon>Eubacteriales</taxon>
        <taxon>Clostridiaceae</taxon>
        <taxon>Clostridium</taxon>
    </lineage>
</organism>
<keyword evidence="3" id="KW-1185">Reference proteome</keyword>
<comment type="caution">
    <text evidence="2">The sequence shown here is derived from an EMBL/GenBank/DDBJ whole genome shotgun (WGS) entry which is preliminary data.</text>
</comment>
<evidence type="ECO:0008006" key="4">
    <source>
        <dbReference type="Google" id="ProtNLM"/>
    </source>
</evidence>
<feature type="transmembrane region" description="Helical" evidence="1">
    <location>
        <begin position="7"/>
        <end position="28"/>
    </location>
</feature>
<evidence type="ECO:0000313" key="3">
    <source>
        <dbReference type="Proteomes" id="UP001623592"/>
    </source>
</evidence>
<dbReference type="Proteomes" id="UP001623592">
    <property type="component" value="Unassembled WGS sequence"/>
</dbReference>
<feature type="transmembrane region" description="Helical" evidence="1">
    <location>
        <begin position="107"/>
        <end position="125"/>
    </location>
</feature>
<feature type="transmembrane region" description="Helical" evidence="1">
    <location>
        <begin position="34"/>
        <end position="51"/>
    </location>
</feature>
<feature type="transmembrane region" description="Helical" evidence="1">
    <location>
        <begin position="71"/>
        <end position="92"/>
    </location>
</feature>
<dbReference type="RefSeq" id="WP_406787204.1">
    <property type="nucleotide sequence ID" value="NZ_JBJIAA010000006.1"/>
</dbReference>
<gene>
    <name evidence="2" type="ORF">ACJDT4_08910</name>
</gene>
<evidence type="ECO:0000313" key="2">
    <source>
        <dbReference type="EMBL" id="MFL0250539.1"/>
    </source>
</evidence>
<feature type="transmembrane region" description="Helical" evidence="1">
    <location>
        <begin position="137"/>
        <end position="156"/>
    </location>
</feature>
<protein>
    <recommendedName>
        <fullName evidence="4">CPBP family intramembrane metalloprotease</fullName>
    </recommendedName>
</protein>
<dbReference type="EMBL" id="JBJIAA010000006">
    <property type="protein sequence ID" value="MFL0250539.1"/>
    <property type="molecule type" value="Genomic_DNA"/>
</dbReference>
<proteinExistence type="predicted"/>
<accession>A0ABW8TDF9</accession>
<keyword evidence="1" id="KW-1133">Transmembrane helix</keyword>
<reference evidence="2 3" key="1">
    <citation type="submission" date="2024-11" db="EMBL/GenBank/DDBJ databases">
        <authorList>
            <person name="Heng Y.C."/>
            <person name="Lim A.C.H."/>
            <person name="Lee J.K.Y."/>
            <person name="Kittelmann S."/>
        </authorList>
    </citation>
    <scope>NUCLEOTIDE SEQUENCE [LARGE SCALE GENOMIC DNA]</scope>
    <source>
        <strain evidence="2 3">WILCCON 0114</strain>
    </source>
</reference>
<name>A0ABW8TDF9_9CLOT</name>
<sequence>MDISRKKIMFFVMLTYVSTIVFFIIIRVLVKNSINLVGISMVIPIISVIIVEKFIFKESLRSLFNSNNFKINLWLLFAICIPVVMSFIINLINTVYFGKIIVSPKVFLANVITGLSIATISAFVEELAWRGFLFNELRYLGIFKVLLCILVMIILIC</sequence>
<keyword evidence="1" id="KW-0472">Membrane</keyword>
<evidence type="ECO:0000256" key="1">
    <source>
        <dbReference type="SAM" id="Phobius"/>
    </source>
</evidence>
<keyword evidence="1" id="KW-0812">Transmembrane</keyword>